<dbReference type="InterPro" id="IPR011701">
    <property type="entry name" value="MFS"/>
</dbReference>
<feature type="transmembrane region" description="Helical" evidence="7">
    <location>
        <begin position="515"/>
        <end position="537"/>
    </location>
</feature>
<keyword evidence="6" id="KW-0325">Glycoprotein</keyword>
<name>M2SZN9_COCH5</name>
<proteinExistence type="predicted"/>
<feature type="transmembrane region" description="Helical" evidence="7">
    <location>
        <begin position="343"/>
        <end position="366"/>
    </location>
</feature>
<protein>
    <recommendedName>
        <fullName evidence="8">Major facilitator superfamily (MFS) profile domain-containing protein</fullName>
    </recommendedName>
</protein>
<evidence type="ECO:0000256" key="4">
    <source>
        <dbReference type="ARBA" id="ARBA00022989"/>
    </source>
</evidence>
<feature type="transmembrane region" description="Helical" evidence="7">
    <location>
        <begin position="308"/>
        <end position="331"/>
    </location>
</feature>
<dbReference type="PANTHER" id="PTHR23501">
    <property type="entry name" value="MAJOR FACILITATOR SUPERFAMILY"/>
    <property type="match status" value="1"/>
</dbReference>
<keyword evidence="3 7" id="KW-0812">Transmembrane</keyword>
<dbReference type="AlphaFoldDB" id="M2SZN9"/>
<dbReference type="GO" id="GO:0022857">
    <property type="term" value="F:transmembrane transporter activity"/>
    <property type="evidence" value="ECO:0007669"/>
    <property type="project" value="InterPro"/>
</dbReference>
<feature type="transmembrane region" description="Helical" evidence="7">
    <location>
        <begin position="167"/>
        <end position="186"/>
    </location>
</feature>
<gene>
    <name evidence="9" type="ORF">COCHEDRAFT_1105930</name>
</gene>
<keyword evidence="5 7" id="KW-0472">Membrane</keyword>
<dbReference type="InterPro" id="IPR036259">
    <property type="entry name" value="MFS_trans_sf"/>
</dbReference>
<dbReference type="Pfam" id="PF07690">
    <property type="entry name" value="MFS_1"/>
    <property type="match status" value="1"/>
</dbReference>
<keyword evidence="10" id="KW-1185">Reference proteome</keyword>
<reference evidence="10" key="2">
    <citation type="journal article" date="2013" name="PLoS Genet.">
        <title>Comparative genome structure, secondary metabolite, and effector coding capacity across Cochliobolus pathogens.</title>
        <authorList>
            <person name="Condon B.J."/>
            <person name="Leng Y."/>
            <person name="Wu D."/>
            <person name="Bushley K.E."/>
            <person name="Ohm R.A."/>
            <person name="Otillar R."/>
            <person name="Martin J."/>
            <person name="Schackwitz W."/>
            <person name="Grimwood J."/>
            <person name="MohdZainudin N."/>
            <person name="Xue C."/>
            <person name="Wang R."/>
            <person name="Manning V.A."/>
            <person name="Dhillon B."/>
            <person name="Tu Z.J."/>
            <person name="Steffenson B.J."/>
            <person name="Salamov A."/>
            <person name="Sun H."/>
            <person name="Lowry S."/>
            <person name="LaButti K."/>
            <person name="Han J."/>
            <person name="Copeland A."/>
            <person name="Lindquist E."/>
            <person name="Barry K."/>
            <person name="Schmutz J."/>
            <person name="Baker S.E."/>
            <person name="Ciuffetti L.M."/>
            <person name="Grigoriev I.V."/>
            <person name="Zhong S."/>
            <person name="Turgeon B.G."/>
        </authorList>
    </citation>
    <scope>NUCLEOTIDE SEQUENCE [LARGE SCALE GENOMIC DNA]</scope>
    <source>
        <strain evidence="10">C5 / ATCC 48332 / race O</strain>
    </source>
</reference>
<dbReference type="HOGENOM" id="CLU_000960_22_0_1"/>
<comment type="subcellular location">
    <subcellularLocation>
        <location evidence="1">Membrane</location>
        <topology evidence="1">Multi-pass membrane protein</topology>
    </subcellularLocation>
</comment>
<feature type="transmembrane region" description="Helical" evidence="7">
    <location>
        <begin position="432"/>
        <end position="458"/>
    </location>
</feature>
<dbReference type="PANTHER" id="PTHR23501:SF187">
    <property type="entry name" value="MAJOR FACILITATOR SUPERFAMILY (MFS) PROFILE DOMAIN-CONTAINING PROTEIN"/>
    <property type="match status" value="1"/>
</dbReference>
<feature type="transmembrane region" description="Helical" evidence="7">
    <location>
        <begin position="114"/>
        <end position="136"/>
    </location>
</feature>
<evidence type="ECO:0000256" key="5">
    <source>
        <dbReference type="ARBA" id="ARBA00023136"/>
    </source>
</evidence>
<feature type="transmembrane region" description="Helical" evidence="7">
    <location>
        <begin position="142"/>
        <end position="160"/>
    </location>
</feature>
<dbReference type="OrthoDB" id="10021397at2759"/>
<evidence type="ECO:0000256" key="1">
    <source>
        <dbReference type="ARBA" id="ARBA00004141"/>
    </source>
</evidence>
<feature type="transmembrane region" description="Helical" evidence="7">
    <location>
        <begin position="79"/>
        <end position="102"/>
    </location>
</feature>
<organism evidence="9 10">
    <name type="scientific">Cochliobolus heterostrophus (strain C5 / ATCC 48332 / race O)</name>
    <name type="common">Southern corn leaf blight fungus</name>
    <name type="synonym">Bipolaris maydis</name>
    <dbReference type="NCBI Taxonomy" id="701091"/>
    <lineage>
        <taxon>Eukaryota</taxon>
        <taxon>Fungi</taxon>
        <taxon>Dikarya</taxon>
        <taxon>Ascomycota</taxon>
        <taxon>Pezizomycotina</taxon>
        <taxon>Dothideomycetes</taxon>
        <taxon>Pleosporomycetidae</taxon>
        <taxon>Pleosporales</taxon>
        <taxon>Pleosporineae</taxon>
        <taxon>Pleosporaceae</taxon>
        <taxon>Bipolaris</taxon>
    </lineage>
</organism>
<dbReference type="Gene3D" id="1.20.1250.20">
    <property type="entry name" value="MFS general substrate transporter like domains"/>
    <property type="match status" value="1"/>
</dbReference>
<evidence type="ECO:0000259" key="8">
    <source>
        <dbReference type="PROSITE" id="PS50850"/>
    </source>
</evidence>
<dbReference type="Gene3D" id="1.20.1720.10">
    <property type="entry name" value="Multidrug resistance protein D"/>
    <property type="match status" value="1"/>
</dbReference>
<sequence>MAISPKSSNADVRHQTFELDIPTDVPPICPEQDNAPPKDARFWMIIFSISLSSFLSALDTSILSPALPTIASALQSRQLFVWTVNAFLVACTVTSLICAHISDLFGRRSVMMTSIMLFAIGSACCGAAPTTAILILGRTIQGIGSGGILTMSSLIMCDIVPIRERGLYNGFINVAWTVATVIGPSVGGAFTEHLSWRWLFWINLPACAIAMAIVVKFLRVKHPSQGTIRHRLACIDWYGSSLFTGSTSSVLLAISWAGSRYEWSSWPVLLPLLLGVLGIVGFVALEAANKKRTYALMPLRIFANRTSATIFVLIFLQAMLLYSLIYFLSVYSQGVLGASPMRAAVLALPTSILTAPAGIFAGVIVAKTGKYRFFHFAGFGLLMVGFGLLLLLNANSPISYLLGFQVPFALGFGVLLTSCLPAGLASLAEDDVAAAVGFATSTRNFGYMWGVAIAAAVFENRVEAMLGSISDTFLKQALSDGQAYSKASKAFTESLQGTPQVLTVAKDIFVSSLRMVWQVALAFTAVAFLLCFIVRTLPLRTTLQTKYGVDSRRATSSSSA</sequence>
<keyword evidence="2" id="KW-0813">Transport</keyword>
<feature type="transmembrane region" description="Helical" evidence="7">
    <location>
        <begin position="398"/>
        <end position="420"/>
    </location>
</feature>
<evidence type="ECO:0000256" key="2">
    <source>
        <dbReference type="ARBA" id="ARBA00022448"/>
    </source>
</evidence>
<dbReference type="PROSITE" id="PS50850">
    <property type="entry name" value="MFS"/>
    <property type="match status" value="1"/>
</dbReference>
<reference evidence="9 10" key="1">
    <citation type="journal article" date="2012" name="PLoS Pathog.">
        <title>Diverse lifestyles and strategies of plant pathogenesis encoded in the genomes of eighteen Dothideomycetes fungi.</title>
        <authorList>
            <person name="Ohm R.A."/>
            <person name="Feau N."/>
            <person name="Henrissat B."/>
            <person name="Schoch C.L."/>
            <person name="Horwitz B.A."/>
            <person name="Barry K.W."/>
            <person name="Condon B.J."/>
            <person name="Copeland A.C."/>
            <person name="Dhillon B."/>
            <person name="Glaser F."/>
            <person name="Hesse C.N."/>
            <person name="Kosti I."/>
            <person name="LaButti K."/>
            <person name="Lindquist E.A."/>
            <person name="Lucas S."/>
            <person name="Salamov A.A."/>
            <person name="Bradshaw R.E."/>
            <person name="Ciuffetti L."/>
            <person name="Hamelin R.C."/>
            <person name="Kema G.H.J."/>
            <person name="Lawrence C."/>
            <person name="Scott J.A."/>
            <person name="Spatafora J.W."/>
            <person name="Turgeon B.G."/>
            <person name="de Wit P.J.G.M."/>
            <person name="Zhong S."/>
            <person name="Goodwin S.B."/>
            <person name="Grigoriev I.V."/>
        </authorList>
    </citation>
    <scope>NUCLEOTIDE SEQUENCE [LARGE SCALE GENOMIC DNA]</scope>
    <source>
        <strain evidence="10">C5 / ATCC 48332 / race O</strain>
    </source>
</reference>
<dbReference type="EMBL" id="KB445578">
    <property type="protein sequence ID" value="EMD90815.1"/>
    <property type="molecule type" value="Genomic_DNA"/>
</dbReference>
<keyword evidence="4 7" id="KW-1133">Transmembrane helix</keyword>
<evidence type="ECO:0000313" key="9">
    <source>
        <dbReference type="EMBL" id="EMD90815.1"/>
    </source>
</evidence>
<feature type="transmembrane region" description="Helical" evidence="7">
    <location>
        <begin position="269"/>
        <end position="288"/>
    </location>
</feature>
<accession>M2SZN9</accession>
<dbReference type="SUPFAM" id="SSF103473">
    <property type="entry name" value="MFS general substrate transporter"/>
    <property type="match status" value="1"/>
</dbReference>
<dbReference type="eggNOG" id="KOG0254">
    <property type="taxonomic scope" value="Eukaryota"/>
</dbReference>
<feature type="domain" description="Major facilitator superfamily (MFS) profile" evidence="8">
    <location>
        <begin position="45"/>
        <end position="539"/>
    </location>
</feature>
<evidence type="ECO:0000256" key="3">
    <source>
        <dbReference type="ARBA" id="ARBA00022692"/>
    </source>
</evidence>
<evidence type="ECO:0000313" key="10">
    <source>
        <dbReference type="Proteomes" id="UP000016936"/>
    </source>
</evidence>
<evidence type="ECO:0000256" key="7">
    <source>
        <dbReference type="SAM" id="Phobius"/>
    </source>
</evidence>
<dbReference type="OMA" id="DQLFWPN"/>
<feature type="transmembrane region" description="Helical" evidence="7">
    <location>
        <begin position="198"/>
        <end position="218"/>
    </location>
</feature>
<feature type="transmembrane region" description="Helical" evidence="7">
    <location>
        <begin position="373"/>
        <end position="392"/>
    </location>
</feature>
<evidence type="ECO:0000256" key="6">
    <source>
        <dbReference type="ARBA" id="ARBA00023180"/>
    </source>
</evidence>
<dbReference type="Proteomes" id="UP000016936">
    <property type="component" value="Unassembled WGS sequence"/>
</dbReference>
<dbReference type="GO" id="GO:0005886">
    <property type="term" value="C:plasma membrane"/>
    <property type="evidence" value="ECO:0007669"/>
    <property type="project" value="TreeGrafter"/>
</dbReference>
<dbReference type="InterPro" id="IPR020846">
    <property type="entry name" value="MFS_dom"/>
</dbReference>
<feature type="transmembrane region" description="Helical" evidence="7">
    <location>
        <begin position="42"/>
        <end position="67"/>
    </location>
</feature>
<feature type="transmembrane region" description="Helical" evidence="7">
    <location>
        <begin position="238"/>
        <end position="257"/>
    </location>
</feature>